<gene>
    <name evidence="2" type="ORF">EDD40_4344</name>
</gene>
<evidence type="ECO:0000256" key="1">
    <source>
        <dbReference type="SAM" id="MobiDB-lite"/>
    </source>
</evidence>
<dbReference type="AlphaFoldDB" id="A0A3N1H961"/>
<protein>
    <submittedName>
        <fullName evidence="2">Uncharacterized protein</fullName>
    </submittedName>
</protein>
<reference evidence="2 3" key="1">
    <citation type="submission" date="2018-11" db="EMBL/GenBank/DDBJ databases">
        <title>Sequencing the genomes of 1000 actinobacteria strains.</title>
        <authorList>
            <person name="Klenk H.-P."/>
        </authorList>
    </citation>
    <scope>NUCLEOTIDE SEQUENCE [LARGE SCALE GENOMIC DNA]</scope>
    <source>
        <strain evidence="2 3">DSM 44231</strain>
    </source>
</reference>
<keyword evidence="3" id="KW-1185">Reference proteome</keyword>
<name>A0A3N1H961_9PSEU</name>
<sequence>MSKESTPDRGDGSPDEPDPQPVAPEATVPTGQPEEERPEGELPPWTRKKAAVIARKVLKATFSLAVQIAIDLIFFA</sequence>
<accession>A0A3N1H961</accession>
<proteinExistence type="predicted"/>
<evidence type="ECO:0000313" key="2">
    <source>
        <dbReference type="EMBL" id="ROP38976.1"/>
    </source>
</evidence>
<evidence type="ECO:0000313" key="3">
    <source>
        <dbReference type="Proteomes" id="UP000268727"/>
    </source>
</evidence>
<feature type="region of interest" description="Disordered" evidence="1">
    <location>
        <begin position="1"/>
        <end position="46"/>
    </location>
</feature>
<organism evidence="2 3">
    <name type="scientific">Saccharothrix texasensis</name>
    <dbReference type="NCBI Taxonomy" id="103734"/>
    <lineage>
        <taxon>Bacteria</taxon>
        <taxon>Bacillati</taxon>
        <taxon>Actinomycetota</taxon>
        <taxon>Actinomycetes</taxon>
        <taxon>Pseudonocardiales</taxon>
        <taxon>Pseudonocardiaceae</taxon>
        <taxon>Saccharothrix</taxon>
    </lineage>
</organism>
<dbReference type="Proteomes" id="UP000268727">
    <property type="component" value="Unassembled WGS sequence"/>
</dbReference>
<dbReference type="RefSeq" id="WP_148088862.1">
    <property type="nucleotide sequence ID" value="NZ_RJKM01000001.1"/>
</dbReference>
<dbReference type="EMBL" id="RJKM01000001">
    <property type="protein sequence ID" value="ROP38976.1"/>
    <property type="molecule type" value="Genomic_DNA"/>
</dbReference>
<feature type="compositionally biased region" description="Basic and acidic residues" evidence="1">
    <location>
        <begin position="1"/>
        <end position="12"/>
    </location>
</feature>
<comment type="caution">
    <text evidence="2">The sequence shown here is derived from an EMBL/GenBank/DDBJ whole genome shotgun (WGS) entry which is preliminary data.</text>
</comment>